<dbReference type="Pfam" id="PF01903">
    <property type="entry name" value="CbiX"/>
    <property type="match status" value="2"/>
</dbReference>
<dbReference type="InterPro" id="IPR050963">
    <property type="entry name" value="Sirohydro_Cobaltochel/CbiX"/>
</dbReference>
<dbReference type="GO" id="GO:0046872">
    <property type="term" value="F:metal ion binding"/>
    <property type="evidence" value="ECO:0007669"/>
    <property type="project" value="UniProtKB-KW"/>
</dbReference>
<keyword evidence="1" id="KW-0479">Metal-binding</keyword>
<dbReference type="RefSeq" id="WP_183657642.1">
    <property type="nucleotide sequence ID" value="NZ_JACHWU010000005.1"/>
</dbReference>
<dbReference type="Gene3D" id="3.40.50.1400">
    <property type="match status" value="2"/>
</dbReference>
<evidence type="ECO:0000256" key="3">
    <source>
        <dbReference type="SAM" id="MobiDB-lite"/>
    </source>
</evidence>
<evidence type="ECO:0000313" key="5">
    <source>
        <dbReference type="Proteomes" id="UP000550714"/>
    </source>
</evidence>
<proteinExistence type="predicted"/>
<organism evidence="4 5">
    <name type="scientific">Prauserella isguenensis</name>
    <dbReference type="NCBI Taxonomy" id="1470180"/>
    <lineage>
        <taxon>Bacteria</taxon>
        <taxon>Bacillati</taxon>
        <taxon>Actinomycetota</taxon>
        <taxon>Actinomycetes</taxon>
        <taxon>Pseudonocardiales</taxon>
        <taxon>Pseudonocardiaceae</taxon>
        <taxon>Prauserella</taxon>
    </lineage>
</organism>
<dbReference type="CDD" id="cd03416">
    <property type="entry name" value="CbiX_SirB_N"/>
    <property type="match status" value="1"/>
</dbReference>
<gene>
    <name evidence="4" type="ORF">FHS23_003810</name>
</gene>
<dbReference type="EMBL" id="JACHWU010000005">
    <property type="protein sequence ID" value="MBB3052769.1"/>
    <property type="molecule type" value="Genomic_DNA"/>
</dbReference>
<dbReference type="InterPro" id="IPR002762">
    <property type="entry name" value="CbiX-like"/>
</dbReference>
<dbReference type="GO" id="GO:0016829">
    <property type="term" value="F:lyase activity"/>
    <property type="evidence" value="ECO:0007669"/>
    <property type="project" value="UniProtKB-KW"/>
</dbReference>
<evidence type="ECO:0000256" key="2">
    <source>
        <dbReference type="ARBA" id="ARBA00023239"/>
    </source>
</evidence>
<sequence>MIVLTAHGTRDPAGPKVIDELAERVRARGEPVTVAYADVRDPDVTTVLDGLHPEAGAGEAVVVPAFLAAGYHVRTDIPAQIAASAVPRARVAEAFGPAPELVDVLVDRVRQAGFRAGDAVVLAAAGSSDPRALDEVSTAARALGTRLGAPVRIGYAATAAPSVADAVAGARRTGRRVVVASRLLAPGLFQRRLEEAGADAVSAPLGAHPAVADLVLRRCAEARDGRTGRGAHPDRHAGQDQTVRLSA</sequence>
<evidence type="ECO:0000313" key="4">
    <source>
        <dbReference type="EMBL" id="MBB3052769.1"/>
    </source>
</evidence>
<dbReference type="CDD" id="cd03414">
    <property type="entry name" value="CbiX_SirB_C"/>
    <property type="match status" value="1"/>
</dbReference>
<accession>A0A839S7T1</accession>
<reference evidence="4 5" key="1">
    <citation type="submission" date="2020-08" db="EMBL/GenBank/DDBJ databases">
        <title>Genomic Encyclopedia of Type Strains, Phase III (KMG-III): the genomes of soil and plant-associated and newly described type strains.</title>
        <authorList>
            <person name="Whitman W."/>
        </authorList>
    </citation>
    <scope>NUCLEOTIDE SEQUENCE [LARGE SCALE GENOMIC DNA]</scope>
    <source>
        <strain evidence="4 5">CECT 8577</strain>
    </source>
</reference>
<dbReference type="Proteomes" id="UP000550714">
    <property type="component" value="Unassembled WGS sequence"/>
</dbReference>
<name>A0A839S7T1_9PSEU</name>
<dbReference type="PANTHER" id="PTHR33542:SF5">
    <property type="entry name" value="FERROCHELATASE CHE1"/>
    <property type="match status" value="1"/>
</dbReference>
<feature type="compositionally biased region" description="Basic and acidic residues" evidence="3">
    <location>
        <begin position="224"/>
        <end position="238"/>
    </location>
</feature>
<keyword evidence="2" id="KW-0456">Lyase</keyword>
<feature type="region of interest" description="Disordered" evidence="3">
    <location>
        <begin position="224"/>
        <end position="247"/>
    </location>
</feature>
<dbReference type="AlphaFoldDB" id="A0A839S7T1"/>
<dbReference type="SUPFAM" id="SSF53800">
    <property type="entry name" value="Chelatase"/>
    <property type="match status" value="1"/>
</dbReference>
<evidence type="ECO:0000256" key="1">
    <source>
        <dbReference type="ARBA" id="ARBA00022723"/>
    </source>
</evidence>
<protein>
    <submittedName>
        <fullName evidence="4">Sirohydrochlorin ferrochelatase</fullName>
    </submittedName>
</protein>
<comment type="caution">
    <text evidence="4">The sequence shown here is derived from an EMBL/GenBank/DDBJ whole genome shotgun (WGS) entry which is preliminary data.</text>
</comment>
<dbReference type="PANTHER" id="PTHR33542">
    <property type="entry name" value="SIROHYDROCHLORIN FERROCHELATASE, CHLOROPLASTIC"/>
    <property type="match status" value="1"/>
</dbReference>
<keyword evidence="5" id="KW-1185">Reference proteome</keyword>